<organism evidence="1 2">
    <name type="scientific">Neonectria punicea</name>
    <dbReference type="NCBI Taxonomy" id="979145"/>
    <lineage>
        <taxon>Eukaryota</taxon>
        <taxon>Fungi</taxon>
        <taxon>Dikarya</taxon>
        <taxon>Ascomycota</taxon>
        <taxon>Pezizomycotina</taxon>
        <taxon>Sordariomycetes</taxon>
        <taxon>Hypocreomycetidae</taxon>
        <taxon>Hypocreales</taxon>
        <taxon>Nectriaceae</taxon>
        <taxon>Neonectria</taxon>
    </lineage>
</organism>
<sequence length="249" mass="27869">MSSLLGCIWSRPKTLALAKVDDSEHGSSDESRTRCPPALGYWETMNWLGNPNSQTLDAILNARDEEEDAIACARRGLLSKPAGCWLRTRHAHNNPNDSLCYDCLAAPFTLDNKPPKPLTSKSAFQIFLFAVSRISYVPARTLEDRWRLKAASCATVRLMEVPSSPEDQEWLERVMSCLKDEWKTPTETWSTRFPDEMVMALLDERVARREVLTSSCSSSYTSPAVIDIGPSGKPSRTDSMKAVMNFSMV</sequence>
<reference evidence="1 2" key="1">
    <citation type="journal article" date="2025" name="Microbiol. Resour. Announc.">
        <title>Draft genome sequences for Neonectria magnoliae and Neonectria punicea, canker pathogens of Liriodendron tulipifera and Acer saccharum in West Virginia.</title>
        <authorList>
            <person name="Petronek H.M."/>
            <person name="Kasson M.T."/>
            <person name="Metheny A.M."/>
            <person name="Stauder C.M."/>
            <person name="Lovett B."/>
            <person name="Lynch S.C."/>
            <person name="Garnas J.R."/>
            <person name="Kasson L.R."/>
            <person name="Stajich J.E."/>
        </authorList>
    </citation>
    <scope>NUCLEOTIDE SEQUENCE [LARGE SCALE GENOMIC DNA]</scope>
    <source>
        <strain evidence="1 2">NRRL 64653</strain>
    </source>
</reference>
<gene>
    <name evidence="1" type="ORF">QQX98_000185</name>
</gene>
<accession>A0ABR1HVP4</accession>
<comment type="caution">
    <text evidence="1">The sequence shown here is derived from an EMBL/GenBank/DDBJ whole genome shotgun (WGS) entry which is preliminary data.</text>
</comment>
<proteinExistence type="predicted"/>
<name>A0ABR1HVP4_9HYPO</name>
<protein>
    <submittedName>
        <fullName evidence="1">Uncharacterized protein</fullName>
    </submittedName>
</protein>
<evidence type="ECO:0000313" key="1">
    <source>
        <dbReference type="EMBL" id="KAK7424909.1"/>
    </source>
</evidence>
<dbReference type="EMBL" id="JAZAVJ010000002">
    <property type="protein sequence ID" value="KAK7424909.1"/>
    <property type="molecule type" value="Genomic_DNA"/>
</dbReference>
<evidence type="ECO:0000313" key="2">
    <source>
        <dbReference type="Proteomes" id="UP001498476"/>
    </source>
</evidence>
<dbReference type="Proteomes" id="UP001498476">
    <property type="component" value="Unassembled WGS sequence"/>
</dbReference>
<keyword evidence="2" id="KW-1185">Reference proteome</keyword>